<reference evidence="2" key="1">
    <citation type="submission" date="2022-03" db="EMBL/GenBank/DDBJ databases">
        <title>A functionally conserved STORR gene fusion in Papaver species that diverged 16.8 million years ago.</title>
        <authorList>
            <person name="Catania T."/>
        </authorList>
    </citation>
    <scope>NUCLEOTIDE SEQUENCE</scope>
    <source>
        <strain evidence="2">S-191538</strain>
    </source>
</reference>
<evidence type="ECO:0000313" key="2">
    <source>
        <dbReference type="EMBL" id="MCL7028979.1"/>
    </source>
</evidence>
<proteinExistence type="predicted"/>
<feature type="compositionally biased region" description="Basic residues" evidence="1">
    <location>
        <begin position="38"/>
        <end position="48"/>
    </location>
</feature>
<feature type="compositionally biased region" description="Basic and acidic residues" evidence="1">
    <location>
        <begin position="26"/>
        <end position="37"/>
    </location>
</feature>
<evidence type="ECO:0000256" key="1">
    <source>
        <dbReference type="SAM" id="MobiDB-lite"/>
    </source>
</evidence>
<feature type="compositionally biased region" description="Low complexity" evidence="1">
    <location>
        <begin position="96"/>
        <end position="113"/>
    </location>
</feature>
<gene>
    <name evidence="2" type="ORF">MKW94_020583</name>
</gene>
<feature type="non-terminal residue" evidence="2">
    <location>
        <position position="1"/>
    </location>
</feature>
<dbReference type="EMBL" id="JAJJMA010085606">
    <property type="protein sequence ID" value="MCL7028979.1"/>
    <property type="molecule type" value="Genomic_DNA"/>
</dbReference>
<sequence>LGDAAPKVEPPILMRKAGRPRVNRRRAYDEPPNEKKARSCSKYKKTGHNSRNCAGGEVGSNPKRRRARTEVDAVNFTTTNLAAGQATGTRKRGRPSKTTSFASSSHFTSSTTADVGASTSQFTASTSGA</sequence>
<protein>
    <submittedName>
        <fullName evidence="2">Uncharacterized protein</fullName>
    </submittedName>
</protein>
<comment type="caution">
    <text evidence="2">The sequence shown here is derived from an EMBL/GenBank/DDBJ whole genome shotgun (WGS) entry which is preliminary data.</text>
</comment>
<keyword evidence="3" id="KW-1185">Reference proteome</keyword>
<dbReference type="Proteomes" id="UP001177140">
    <property type="component" value="Unassembled WGS sequence"/>
</dbReference>
<name>A0AA41S3U7_PAPNU</name>
<feature type="region of interest" description="Disordered" evidence="1">
    <location>
        <begin position="81"/>
        <end position="129"/>
    </location>
</feature>
<accession>A0AA41S3U7</accession>
<feature type="region of interest" description="Disordered" evidence="1">
    <location>
        <begin position="1"/>
        <end position="68"/>
    </location>
</feature>
<dbReference type="AlphaFoldDB" id="A0AA41S3U7"/>
<feature type="compositionally biased region" description="Polar residues" evidence="1">
    <location>
        <begin position="117"/>
        <end position="129"/>
    </location>
</feature>
<organism evidence="2 3">
    <name type="scientific">Papaver nudicaule</name>
    <name type="common">Iceland poppy</name>
    <dbReference type="NCBI Taxonomy" id="74823"/>
    <lineage>
        <taxon>Eukaryota</taxon>
        <taxon>Viridiplantae</taxon>
        <taxon>Streptophyta</taxon>
        <taxon>Embryophyta</taxon>
        <taxon>Tracheophyta</taxon>
        <taxon>Spermatophyta</taxon>
        <taxon>Magnoliopsida</taxon>
        <taxon>Ranunculales</taxon>
        <taxon>Papaveraceae</taxon>
        <taxon>Papaveroideae</taxon>
        <taxon>Papaver</taxon>
    </lineage>
</organism>
<feature type="compositionally biased region" description="Basic residues" evidence="1">
    <location>
        <begin position="16"/>
        <end position="25"/>
    </location>
</feature>
<evidence type="ECO:0000313" key="3">
    <source>
        <dbReference type="Proteomes" id="UP001177140"/>
    </source>
</evidence>